<comment type="function">
    <text evidence="5">May act as an export chaperone for the filament capping protein FliD.</text>
</comment>
<keyword evidence="3" id="KW-1005">Bacterial flagellum biogenesis</keyword>
<evidence type="ECO:0000256" key="4">
    <source>
        <dbReference type="ARBA" id="ARBA00023186"/>
    </source>
</evidence>
<dbReference type="OrthoDB" id="2353131at2"/>
<reference evidence="8 9" key="1">
    <citation type="journal article" date="2003" name="Int. J. Syst. Evol. Microbiol.">
        <title>Virgibacillus carmonensis sp. nov., Virgibacillus necropolis sp. nov. and Virgibacillus picturae sp. nov., three novel species isolated from deteriorated mural paintings, transfer of the species of the genus salibacillus to Virgibacillus, as Virgibacillus marismortui comb. nov. and Virgibacillus salexigens comb. nov., and emended description of the genus Virgibacillus.</title>
        <authorList>
            <person name="Heyrman J."/>
            <person name="Logan N.A."/>
            <person name="Busse H.J."/>
            <person name="Balcaen A."/>
            <person name="Lebbe L."/>
            <person name="Rodriguez-Diaz M."/>
            <person name="Swings J."/>
            <person name="De Vos P."/>
        </authorList>
    </citation>
    <scope>NUCLEOTIDE SEQUENCE [LARGE SCALE GENOMIC DNA]</scope>
    <source>
        <strain evidence="8 9">LMG 19488</strain>
    </source>
</reference>
<organism evidence="8 9">
    <name type="scientific">Virgibacillus necropolis</name>
    <dbReference type="NCBI Taxonomy" id="163877"/>
    <lineage>
        <taxon>Bacteria</taxon>
        <taxon>Bacillati</taxon>
        <taxon>Bacillota</taxon>
        <taxon>Bacilli</taxon>
        <taxon>Bacillales</taxon>
        <taxon>Bacillaceae</taxon>
        <taxon>Virgibacillus</taxon>
    </lineage>
</organism>
<name>A0A221MAT8_9BACI</name>
<dbReference type="KEGG" id="vne:CFK40_06740"/>
<keyword evidence="8" id="KW-0282">Flagellum</keyword>
<comment type="similarity">
    <text evidence="6">Belongs to the bacillales FliT family.</text>
</comment>
<dbReference type="RefSeq" id="WP_089531583.1">
    <property type="nucleotide sequence ID" value="NZ_CP022437.1"/>
</dbReference>
<accession>A0A221MAT8</accession>
<comment type="subcellular location">
    <subcellularLocation>
        <location evidence="1">Cytoplasm</location>
        <location evidence="1">Cytosol</location>
    </subcellularLocation>
</comment>
<gene>
    <name evidence="8" type="ORF">CFK40_06740</name>
</gene>
<proteinExistence type="inferred from homology"/>
<evidence type="ECO:0000256" key="7">
    <source>
        <dbReference type="ARBA" id="ARBA00093797"/>
    </source>
</evidence>
<evidence type="ECO:0000256" key="2">
    <source>
        <dbReference type="ARBA" id="ARBA00022490"/>
    </source>
</evidence>
<dbReference type="Pfam" id="PF05400">
    <property type="entry name" value="FliT"/>
    <property type="match status" value="1"/>
</dbReference>
<keyword evidence="4" id="KW-0143">Chaperone</keyword>
<evidence type="ECO:0000256" key="3">
    <source>
        <dbReference type="ARBA" id="ARBA00022795"/>
    </source>
</evidence>
<sequence length="117" mass="13720">MVRLKALVKITKELEEVLNQPIITKNRESVIEQINLLIEKRGKLMDSVKPPFTEEEKVMGKKLIILNESIQLKMTEVLDVLKVEMKQLKKQKKSNQNYVNPYKDVRTMDGMFMDSKK</sequence>
<keyword evidence="2" id="KW-0963">Cytoplasm</keyword>
<protein>
    <recommendedName>
        <fullName evidence="7">Flagellar protein FliT</fullName>
    </recommendedName>
</protein>
<evidence type="ECO:0000313" key="8">
    <source>
        <dbReference type="EMBL" id="ASN04732.1"/>
    </source>
</evidence>
<dbReference type="AlphaFoldDB" id="A0A221MAT8"/>
<dbReference type="Proteomes" id="UP000204391">
    <property type="component" value="Chromosome"/>
</dbReference>
<evidence type="ECO:0000256" key="5">
    <source>
        <dbReference type="ARBA" id="ARBA00093765"/>
    </source>
</evidence>
<keyword evidence="8" id="KW-0969">Cilium</keyword>
<keyword evidence="8" id="KW-0966">Cell projection</keyword>
<dbReference type="InterPro" id="IPR008622">
    <property type="entry name" value="FliT"/>
</dbReference>
<evidence type="ECO:0000256" key="6">
    <source>
        <dbReference type="ARBA" id="ARBA00093785"/>
    </source>
</evidence>
<dbReference type="EMBL" id="CP022437">
    <property type="protein sequence ID" value="ASN04732.1"/>
    <property type="molecule type" value="Genomic_DNA"/>
</dbReference>
<keyword evidence="9" id="KW-1185">Reference proteome</keyword>
<evidence type="ECO:0000313" key="9">
    <source>
        <dbReference type="Proteomes" id="UP000204391"/>
    </source>
</evidence>
<evidence type="ECO:0000256" key="1">
    <source>
        <dbReference type="ARBA" id="ARBA00004514"/>
    </source>
</evidence>